<comment type="caution">
    <text evidence="2">The sequence shown here is derived from an EMBL/GenBank/DDBJ whole genome shotgun (WGS) entry which is preliminary data.</text>
</comment>
<name>A0ABS7Y2X6_9FLAO</name>
<organism evidence="2 3">
    <name type="scientific">Winogradskyella vincentii</name>
    <dbReference type="NCBI Taxonomy" id="2877122"/>
    <lineage>
        <taxon>Bacteria</taxon>
        <taxon>Pseudomonadati</taxon>
        <taxon>Bacteroidota</taxon>
        <taxon>Flavobacteriia</taxon>
        <taxon>Flavobacteriales</taxon>
        <taxon>Flavobacteriaceae</taxon>
        <taxon>Winogradskyella</taxon>
    </lineage>
</organism>
<keyword evidence="1" id="KW-0812">Transmembrane</keyword>
<accession>A0ABS7Y2X6</accession>
<dbReference type="Pfam" id="PF19578">
    <property type="entry name" value="DUF6090"/>
    <property type="match status" value="1"/>
</dbReference>
<reference evidence="3" key="1">
    <citation type="submission" date="2023-07" db="EMBL/GenBank/DDBJ databases">
        <authorList>
            <person name="Yue Y."/>
        </authorList>
    </citation>
    <scope>NUCLEOTIDE SEQUENCE [LARGE SCALE GENOMIC DNA]</scope>
    <source>
        <strain evidence="3">2Y89</strain>
    </source>
</reference>
<protein>
    <submittedName>
        <fullName evidence="2">Uncharacterized protein</fullName>
    </submittedName>
</protein>
<dbReference type="RefSeq" id="WP_224479226.1">
    <property type="nucleotide sequence ID" value="NZ_JAIUJS010000009.1"/>
</dbReference>
<sequence>MIKFFRHIRKQLLTENKTGKYFKYAIGEIILVVIGILIALGINNWNENRKYKSIEKDLLNTITENLKLDSLSFSKNLRRLGTIDSLHNQLYNIGVLGATDIEIKHPSAIRSIILYAPIGKKNDPFVADKIKNTKVRQEIIKYFISVDNIDESLDQLKEIVGNQIRGYLRKKEAHNLSSAFGKNDEAVNKTLLIEISKEPQFQQLLFESNIKTKEVAYFIYLALQQNSILQNVIRREIKNNY</sequence>
<dbReference type="Proteomes" id="UP001198402">
    <property type="component" value="Unassembled WGS sequence"/>
</dbReference>
<evidence type="ECO:0000313" key="3">
    <source>
        <dbReference type="Proteomes" id="UP001198402"/>
    </source>
</evidence>
<proteinExistence type="predicted"/>
<dbReference type="EMBL" id="JAIUJS010000009">
    <property type="protein sequence ID" value="MCA0154278.1"/>
    <property type="molecule type" value="Genomic_DNA"/>
</dbReference>
<evidence type="ECO:0000256" key="1">
    <source>
        <dbReference type="SAM" id="Phobius"/>
    </source>
</evidence>
<keyword evidence="1" id="KW-0472">Membrane</keyword>
<dbReference type="InterPro" id="IPR045749">
    <property type="entry name" value="DUF6090"/>
</dbReference>
<keyword evidence="1" id="KW-1133">Transmembrane helix</keyword>
<gene>
    <name evidence="2" type="ORF">LBV24_13700</name>
</gene>
<keyword evidence="3" id="KW-1185">Reference proteome</keyword>
<evidence type="ECO:0000313" key="2">
    <source>
        <dbReference type="EMBL" id="MCA0154278.1"/>
    </source>
</evidence>
<feature type="transmembrane region" description="Helical" evidence="1">
    <location>
        <begin position="21"/>
        <end position="42"/>
    </location>
</feature>